<accession>A0A914WQX0</accession>
<dbReference type="Pfam" id="PF16172">
    <property type="entry name" value="DOCK_N"/>
    <property type="match status" value="1"/>
</dbReference>
<feature type="domain" description="C2 DOCK-type" evidence="4">
    <location>
        <begin position="249"/>
        <end position="432"/>
    </location>
</feature>
<dbReference type="InterPro" id="IPR035892">
    <property type="entry name" value="C2_domain_sf"/>
</dbReference>
<dbReference type="InterPro" id="IPR032376">
    <property type="entry name" value="DOCK_N"/>
</dbReference>
<dbReference type="AlphaFoldDB" id="A0A914WQX0"/>
<comment type="similarity">
    <text evidence="3">Belongs to the DOCK family.</text>
</comment>
<protein>
    <submittedName>
        <fullName evidence="6">C2 DOCK-type domain-containing protein</fullName>
    </submittedName>
</protein>
<keyword evidence="5" id="KW-1185">Reference proteome</keyword>
<evidence type="ECO:0000313" key="6">
    <source>
        <dbReference type="WBParaSite" id="PSAMB.scaffold494size49430.g6290.t1"/>
    </source>
</evidence>
<dbReference type="Proteomes" id="UP000887566">
    <property type="component" value="Unplaced"/>
</dbReference>
<evidence type="ECO:0000259" key="4">
    <source>
        <dbReference type="PROSITE" id="PS51650"/>
    </source>
</evidence>
<comment type="subcellular location">
    <subcellularLocation>
        <location evidence="1">Cytoplasm</location>
    </subcellularLocation>
</comment>
<dbReference type="PANTHER" id="PTHR45653">
    <property type="entry name" value="DEDICATOR OF CYTOKINESIS"/>
    <property type="match status" value="1"/>
</dbReference>
<dbReference type="WBParaSite" id="PSAMB.scaffold494size49430.g6290.t1">
    <property type="protein sequence ID" value="PSAMB.scaffold494size49430.g6290.t1"/>
    <property type="gene ID" value="PSAMB.scaffold494size49430.g6290"/>
</dbReference>
<dbReference type="InterPro" id="IPR026791">
    <property type="entry name" value="DOCK"/>
</dbReference>
<dbReference type="Pfam" id="PF14429">
    <property type="entry name" value="DOCK-C2"/>
    <property type="match status" value="1"/>
</dbReference>
<dbReference type="GO" id="GO:0005085">
    <property type="term" value="F:guanyl-nucleotide exchange factor activity"/>
    <property type="evidence" value="ECO:0007669"/>
    <property type="project" value="InterPro"/>
</dbReference>
<dbReference type="GO" id="GO:0007520">
    <property type="term" value="P:myoblast fusion"/>
    <property type="evidence" value="ECO:0007669"/>
    <property type="project" value="TreeGrafter"/>
</dbReference>
<keyword evidence="2" id="KW-0963">Cytoplasm</keyword>
<name>A0A914WQX0_9BILA</name>
<dbReference type="PROSITE" id="PS51650">
    <property type="entry name" value="C2_DOCK"/>
    <property type="match status" value="1"/>
</dbReference>
<dbReference type="GO" id="GO:0007264">
    <property type="term" value="P:small GTPase-mediated signal transduction"/>
    <property type="evidence" value="ECO:0007669"/>
    <property type="project" value="InterPro"/>
</dbReference>
<evidence type="ECO:0000313" key="5">
    <source>
        <dbReference type="Proteomes" id="UP000887566"/>
    </source>
</evidence>
<dbReference type="PANTHER" id="PTHR45653:SF10">
    <property type="entry name" value="MYOBLAST CITY, ISOFORM B"/>
    <property type="match status" value="1"/>
</dbReference>
<dbReference type="InterPro" id="IPR027007">
    <property type="entry name" value="C2_DOCK-type_domain"/>
</dbReference>
<evidence type="ECO:0000256" key="1">
    <source>
        <dbReference type="ARBA" id="ARBA00004496"/>
    </source>
</evidence>
<proteinExistence type="inferred from homology"/>
<sequence>MSATTLFCTAVLHGLTERPGGDGKPVNAFALLIDLPTVHIDLRQDCELTIALYDAIDNQFISENYTLYWLHENRVLKGRQWRALFIDLGPKTPPHKVYLAIRVVRLGPMESASTLKKAPVAQETSSSQNCRQPYAYALCDVSDAFQPATLASATEEKQHCALLNRIVDDNFEVTLSKAVSGRLNTAKQADGVGEGGAAFAKDQLLLTTQVLLGSVEQIKKAQPHVFALHPPTLVRPMGFPDVIATDDVRNDLYVTLCHADLGHVTKSSDKNIEARLSLVDNNGKLVDDSIVIVGADGVTNMATYSSMVFYHDDKPKWFETVKICIPEDTSKDVHIRIAFRHRRSGDKNKAEKGPFAVAFLKLLEGTKLLEDGQHELLVYKIEANKFDEKDISYTYLPSSKGDLKQSQTLSKPQTSGFIYSDKSSFTVKTLTCSTSLTHNGQCSFFIYI</sequence>
<reference evidence="6" key="1">
    <citation type="submission" date="2022-11" db="UniProtKB">
        <authorList>
            <consortium name="WormBaseParasite"/>
        </authorList>
    </citation>
    <scope>IDENTIFICATION</scope>
</reference>
<dbReference type="GO" id="GO:0016477">
    <property type="term" value="P:cell migration"/>
    <property type="evidence" value="ECO:0007669"/>
    <property type="project" value="TreeGrafter"/>
</dbReference>
<dbReference type="GO" id="GO:0005886">
    <property type="term" value="C:plasma membrane"/>
    <property type="evidence" value="ECO:0007669"/>
    <property type="project" value="TreeGrafter"/>
</dbReference>
<dbReference type="GO" id="GO:0031267">
    <property type="term" value="F:small GTPase binding"/>
    <property type="evidence" value="ECO:0007669"/>
    <property type="project" value="TreeGrafter"/>
</dbReference>
<dbReference type="GO" id="GO:0005737">
    <property type="term" value="C:cytoplasm"/>
    <property type="evidence" value="ECO:0007669"/>
    <property type="project" value="UniProtKB-SubCell"/>
</dbReference>
<dbReference type="Gene3D" id="2.60.40.150">
    <property type="entry name" value="C2 domain"/>
    <property type="match status" value="1"/>
</dbReference>
<organism evidence="5 6">
    <name type="scientific">Plectus sambesii</name>
    <dbReference type="NCBI Taxonomy" id="2011161"/>
    <lineage>
        <taxon>Eukaryota</taxon>
        <taxon>Metazoa</taxon>
        <taxon>Ecdysozoa</taxon>
        <taxon>Nematoda</taxon>
        <taxon>Chromadorea</taxon>
        <taxon>Plectida</taxon>
        <taxon>Plectina</taxon>
        <taxon>Plectoidea</taxon>
        <taxon>Plectidae</taxon>
        <taxon>Plectus</taxon>
    </lineage>
</organism>
<evidence type="ECO:0000256" key="3">
    <source>
        <dbReference type="PROSITE-ProRule" id="PRU00983"/>
    </source>
</evidence>
<evidence type="ECO:0000256" key="2">
    <source>
        <dbReference type="ARBA" id="ARBA00022490"/>
    </source>
</evidence>